<accession>A0A2D0JR16</accession>
<keyword evidence="1" id="KW-0812">Transmembrane</keyword>
<protein>
    <submittedName>
        <fullName evidence="2">Uncharacterized protein</fullName>
    </submittedName>
</protein>
<gene>
    <name evidence="2" type="ORF">Xmir_01942</name>
</gene>
<feature type="transmembrane region" description="Helical" evidence="1">
    <location>
        <begin position="71"/>
        <end position="95"/>
    </location>
</feature>
<comment type="caution">
    <text evidence="2">The sequence shown here is derived from an EMBL/GenBank/DDBJ whole genome shotgun (WGS) entry which is preliminary data.</text>
</comment>
<keyword evidence="1" id="KW-0472">Membrane</keyword>
<feature type="transmembrane region" description="Helical" evidence="1">
    <location>
        <begin position="45"/>
        <end position="65"/>
    </location>
</feature>
<evidence type="ECO:0000313" key="3">
    <source>
        <dbReference type="Proteomes" id="UP000221980"/>
    </source>
</evidence>
<evidence type="ECO:0000313" key="2">
    <source>
        <dbReference type="EMBL" id="PHM48799.1"/>
    </source>
</evidence>
<organism evidence="2 3">
    <name type="scientific">Xenorhabdus miraniensis</name>
    <dbReference type="NCBI Taxonomy" id="351674"/>
    <lineage>
        <taxon>Bacteria</taxon>
        <taxon>Pseudomonadati</taxon>
        <taxon>Pseudomonadota</taxon>
        <taxon>Gammaproteobacteria</taxon>
        <taxon>Enterobacterales</taxon>
        <taxon>Morganellaceae</taxon>
        <taxon>Xenorhabdus</taxon>
    </lineage>
</organism>
<dbReference type="EMBL" id="NITZ01000008">
    <property type="protein sequence ID" value="PHM48799.1"/>
    <property type="molecule type" value="Genomic_DNA"/>
</dbReference>
<dbReference type="Proteomes" id="UP000221980">
    <property type="component" value="Unassembled WGS sequence"/>
</dbReference>
<proteinExistence type="predicted"/>
<dbReference type="OrthoDB" id="6444800at2"/>
<keyword evidence="1" id="KW-1133">Transmembrane helix</keyword>
<dbReference type="AlphaFoldDB" id="A0A2D0JR16"/>
<keyword evidence="3" id="KW-1185">Reference proteome</keyword>
<sequence length="107" mass="12641">MINENIEKLMIKSGFTSDDISLLRSINKRDGTTFIDNLIDLERRFYKLIFINTLIFWGFAFLFLIAGDVNVIGFIIAIIITIPPTLFMLSFRLSYRAFIFMRKYKRE</sequence>
<reference evidence="2 3" key="1">
    <citation type="journal article" date="2017" name="Nat. Microbiol.">
        <title>Natural product diversity associated with the nematode symbionts Photorhabdus and Xenorhabdus.</title>
        <authorList>
            <person name="Tobias N.J."/>
            <person name="Wolff H."/>
            <person name="Djahanschiri B."/>
            <person name="Grundmann F."/>
            <person name="Kronenwerth M."/>
            <person name="Shi Y.M."/>
            <person name="Simonyi S."/>
            <person name="Grun P."/>
            <person name="Shapiro-Ilan D."/>
            <person name="Pidot S.J."/>
            <person name="Stinear T.P."/>
            <person name="Ebersberger I."/>
            <person name="Bode H.B."/>
        </authorList>
    </citation>
    <scope>NUCLEOTIDE SEQUENCE [LARGE SCALE GENOMIC DNA]</scope>
    <source>
        <strain evidence="2 3">DSM 17902</strain>
    </source>
</reference>
<name>A0A2D0JR16_9GAMM</name>
<evidence type="ECO:0000256" key="1">
    <source>
        <dbReference type="SAM" id="Phobius"/>
    </source>
</evidence>
<dbReference type="RefSeq" id="WP_099114179.1">
    <property type="nucleotide sequence ID" value="NZ_CAWNQI010000117.1"/>
</dbReference>